<proteinExistence type="predicted"/>
<dbReference type="OrthoDB" id="2265569at2759"/>
<reference evidence="1" key="1">
    <citation type="submission" date="2020-12" db="EMBL/GenBank/DDBJ databases">
        <title>Metabolic potential, ecology and presence of endohyphal bacteria is reflected in genomic diversity of Mucoromycotina.</title>
        <authorList>
            <person name="Muszewska A."/>
            <person name="Okrasinska A."/>
            <person name="Steczkiewicz K."/>
            <person name="Drgas O."/>
            <person name="Orlowska M."/>
            <person name="Perlinska-Lenart U."/>
            <person name="Aleksandrzak-Piekarczyk T."/>
            <person name="Szatraj K."/>
            <person name="Zielenkiewicz U."/>
            <person name="Pilsyk S."/>
            <person name="Malc E."/>
            <person name="Mieczkowski P."/>
            <person name="Kruszewska J.S."/>
            <person name="Biernat P."/>
            <person name="Pawlowska J."/>
        </authorList>
    </citation>
    <scope>NUCLEOTIDE SEQUENCE</scope>
    <source>
        <strain evidence="1">CBS 226.32</strain>
    </source>
</reference>
<name>A0A8H7QYG7_9FUNG</name>
<dbReference type="EMBL" id="JAEPRC010000295">
    <property type="protein sequence ID" value="KAG2201119.1"/>
    <property type="molecule type" value="Genomic_DNA"/>
</dbReference>
<gene>
    <name evidence="1" type="ORF">INT46_004824</name>
</gene>
<keyword evidence="2" id="KW-1185">Reference proteome</keyword>
<sequence length="224" mass="26396">MDEYHSTIPKQDLKKYKVLLQQEIDKLLLNEWKFLNENWQQIHNAYKHRTELKHIKEIEEIKKELLDKLGYTAVFFFLTKLYTHKEYPGPYFEVEKGLYLIYHLISGVTNGHDSTIDYSKPDISAQKRWSYKLKTSGLRTQVLADINNMVINVSNSELCGVSSDGVAVDGGYTLFIKQFEELCNKKEKKLNDNNFFYPIRKEPDQELNVQKKHFNDVFGSFRSI</sequence>
<dbReference type="AlphaFoldDB" id="A0A8H7QYG7"/>
<organism evidence="1 2">
    <name type="scientific">Mucor plumbeus</name>
    <dbReference type="NCBI Taxonomy" id="97098"/>
    <lineage>
        <taxon>Eukaryota</taxon>
        <taxon>Fungi</taxon>
        <taxon>Fungi incertae sedis</taxon>
        <taxon>Mucoromycota</taxon>
        <taxon>Mucoromycotina</taxon>
        <taxon>Mucoromycetes</taxon>
        <taxon>Mucorales</taxon>
        <taxon>Mucorineae</taxon>
        <taxon>Mucoraceae</taxon>
        <taxon>Mucor</taxon>
    </lineage>
</organism>
<evidence type="ECO:0000313" key="1">
    <source>
        <dbReference type="EMBL" id="KAG2201119.1"/>
    </source>
</evidence>
<evidence type="ECO:0000313" key="2">
    <source>
        <dbReference type="Proteomes" id="UP000650833"/>
    </source>
</evidence>
<comment type="caution">
    <text evidence="1">The sequence shown here is derived from an EMBL/GenBank/DDBJ whole genome shotgun (WGS) entry which is preliminary data.</text>
</comment>
<accession>A0A8H7QYG7</accession>
<dbReference type="Proteomes" id="UP000650833">
    <property type="component" value="Unassembled WGS sequence"/>
</dbReference>
<protein>
    <submittedName>
        <fullName evidence="1">Uncharacterized protein</fullName>
    </submittedName>
</protein>